<evidence type="ECO:0000313" key="1">
    <source>
        <dbReference type="EMBL" id="GAA3730025.1"/>
    </source>
</evidence>
<organism evidence="1 2">
    <name type="scientific">Leifsonella bigeumensis</name>
    <dbReference type="NCBI Taxonomy" id="433643"/>
    <lineage>
        <taxon>Bacteria</taxon>
        <taxon>Bacillati</taxon>
        <taxon>Actinomycetota</taxon>
        <taxon>Actinomycetes</taxon>
        <taxon>Micrococcales</taxon>
        <taxon>Microbacteriaceae</taxon>
        <taxon>Leifsonella</taxon>
    </lineage>
</organism>
<dbReference type="InterPro" id="IPR037221">
    <property type="entry name" value="H-type_lectin_dom_sf"/>
</dbReference>
<dbReference type="EMBL" id="BAABAE010000001">
    <property type="protein sequence ID" value="GAA3730025.1"/>
    <property type="molecule type" value="Genomic_DNA"/>
</dbReference>
<dbReference type="RefSeq" id="WP_344753044.1">
    <property type="nucleotide sequence ID" value="NZ_BAABAE010000001.1"/>
</dbReference>
<reference evidence="2" key="1">
    <citation type="journal article" date="2019" name="Int. J. Syst. Evol. Microbiol.">
        <title>The Global Catalogue of Microorganisms (GCM) 10K type strain sequencing project: providing services to taxonomists for standard genome sequencing and annotation.</title>
        <authorList>
            <consortium name="The Broad Institute Genomics Platform"/>
            <consortium name="The Broad Institute Genome Sequencing Center for Infectious Disease"/>
            <person name="Wu L."/>
            <person name="Ma J."/>
        </authorList>
    </citation>
    <scope>NUCLEOTIDE SEQUENCE [LARGE SCALE GENOMIC DNA]</scope>
    <source>
        <strain evidence="2">JCM 16949</strain>
    </source>
</reference>
<evidence type="ECO:0000313" key="2">
    <source>
        <dbReference type="Proteomes" id="UP001501004"/>
    </source>
</evidence>
<accession>A0ABP7F387</accession>
<proteinExistence type="predicted"/>
<keyword evidence="2" id="KW-1185">Reference proteome</keyword>
<name>A0ABP7F387_9MICO</name>
<evidence type="ECO:0008006" key="3">
    <source>
        <dbReference type="Google" id="ProtNLM"/>
    </source>
</evidence>
<gene>
    <name evidence="1" type="ORF">GCM10022239_03300</name>
</gene>
<dbReference type="SUPFAM" id="SSF141086">
    <property type="entry name" value="Agglutinin HPA-like"/>
    <property type="match status" value="1"/>
</dbReference>
<comment type="caution">
    <text evidence="1">The sequence shown here is derived from an EMBL/GenBank/DDBJ whole genome shotgun (WGS) entry which is preliminary data.</text>
</comment>
<dbReference type="Proteomes" id="UP001501004">
    <property type="component" value="Unassembled WGS sequence"/>
</dbReference>
<protein>
    <recommendedName>
        <fullName evidence="3">Ig-like domain-containing protein</fullName>
    </recommendedName>
</protein>
<dbReference type="Gene3D" id="2.60.40.2080">
    <property type="match status" value="1"/>
</dbReference>
<sequence length="79" mass="8363">MAQFWPARPPQAGYVASVSNTTAQLINFPAPFGAPPIVVATIVQSRLPLTVQDITTTGFKCIVEGTIPRAVNWVALPAS</sequence>